<comment type="caution">
    <text evidence="1">The sequence shown here is derived from an EMBL/GenBank/DDBJ whole genome shotgun (WGS) entry which is preliminary data.</text>
</comment>
<reference evidence="1 2" key="1">
    <citation type="submission" date="2015-02" db="EMBL/GenBank/DDBJ databases">
        <title>Draft genome sequences of ten Microbacterium spp. with emphasis on heavy metal contaminated environments.</title>
        <authorList>
            <person name="Corretto E."/>
        </authorList>
    </citation>
    <scope>NUCLEOTIDE SEQUENCE [LARGE SCALE GENOMIC DNA]</scope>
    <source>
        <strain evidence="1 2">SA35</strain>
    </source>
</reference>
<dbReference type="EMBL" id="JYJB01000004">
    <property type="protein sequence ID" value="KJL49147.1"/>
    <property type="molecule type" value="Genomic_DNA"/>
</dbReference>
<gene>
    <name evidence="1" type="ORF">RS84_00259</name>
</gene>
<keyword evidence="2" id="KW-1185">Reference proteome</keyword>
<protein>
    <submittedName>
        <fullName evidence="1">Uncharacterized protein</fullName>
    </submittedName>
</protein>
<dbReference type="STRING" id="273678.RS84_00259"/>
<dbReference type="PATRIC" id="fig|273678.4.peg.252"/>
<dbReference type="AlphaFoldDB" id="A0A0M2HQW1"/>
<dbReference type="Proteomes" id="UP000033900">
    <property type="component" value="Unassembled WGS sequence"/>
</dbReference>
<proteinExistence type="predicted"/>
<evidence type="ECO:0000313" key="1">
    <source>
        <dbReference type="EMBL" id="KJL49147.1"/>
    </source>
</evidence>
<organism evidence="1 2">
    <name type="scientific">Microbacterium hydrocarbonoxydans</name>
    <dbReference type="NCBI Taxonomy" id="273678"/>
    <lineage>
        <taxon>Bacteria</taxon>
        <taxon>Bacillati</taxon>
        <taxon>Actinomycetota</taxon>
        <taxon>Actinomycetes</taxon>
        <taxon>Micrococcales</taxon>
        <taxon>Microbacteriaceae</taxon>
        <taxon>Microbacterium</taxon>
    </lineage>
</organism>
<dbReference type="OrthoDB" id="5081443at2"/>
<evidence type="ECO:0000313" key="2">
    <source>
        <dbReference type="Proteomes" id="UP000033900"/>
    </source>
</evidence>
<accession>A0A0M2HQW1</accession>
<dbReference type="RefSeq" id="WP_045255953.1">
    <property type="nucleotide sequence ID" value="NZ_JYJB01000004.1"/>
</dbReference>
<name>A0A0M2HQW1_9MICO</name>
<sequence>MTLTRTLPTQNPAGLPLADERRIYAGMLVRNADGTPRHGILPAHTGALVTGRAEMAYDVAPFVAATSRSNPGAEFVANDAVTRVVTTPAPASNSRIDVIWVRSQFALFSDASNDPVLGVTQGVAAPIPTKPSIPAGAEELGTAVILSTATQTSTAAITPTHAFTAMAGGCVFLRNQTEQDAFTPQAGTIAWRIDTQQRLVYMPNATTPGWFHIGGKPADGGAVTISAGSAGFAAGTPAPLLKIQNGRYYLEGTFVNSVGATFGAGSTYVVGSIPASSAPLVERRVPISTNGPMAVSLIIATTGVLSLVTHQAFTGTASFVLDGASWADKKL</sequence>